<dbReference type="InterPro" id="IPR002557">
    <property type="entry name" value="Chitin-bd_dom"/>
</dbReference>
<evidence type="ECO:0000259" key="2">
    <source>
        <dbReference type="Pfam" id="PF01607"/>
    </source>
</evidence>
<dbReference type="Proteomes" id="UP001307889">
    <property type="component" value="Chromosome 3"/>
</dbReference>
<proteinExistence type="predicted"/>
<gene>
    <name evidence="3" type="ORF">NTJ_05021</name>
</gene>
<dbReference type="SUPFAM" id="SSF57625">
    <property type="entry name" value="Invertebrate chitin-binding proteins"/>
    <property type="match status" value="1"/>
</dbReference>
<sequence>MYAVNMWLRVVIVLSFGTGILAQVGLTECGNPCPLCPAFMPDEQIAYFPRVGGSSSDFVYCNGETSVTRYMNISCPADFVFNPRTSADDDRPLCVPAQSSAVPDSGCSRQNNVRVPCYGNPMLYCTCVNGVATSLSRCPVGQIFDNQTKTCMVRCTQSGVFGFSAVEEPEGPLTEYYTCLFNQITWLYSLTYSTCPTNTMFDTTYSFCLPSGPDGGG</sequence>
<feature type="signal peptide" evidence="1">
    <location>
        <begin position="1"/>
        <end position="22"/>
    </location>
</feature>
<evidence type="ECO:0000313" key="4">
    <source>
        <dbReference type="Proteomes" id="UP001307889"/>
    </source>
</evidence>
<evidence type="ECO:0000256" key="1">
    <source>
        <dbReference type="SAM" id="SignalP"/>
    </source>
</evidence>
<keyword evidence="1" id="KW-0732">Signal</keyword>
<organism evidence="3 4">
    <name type="scientific">Nesidiocoris tenuis</name>
    <dbReference type="NCBI Taxonomy" id="355587"/>
    <lineage>
        <taxon>Eukaryota</taxon>
        <taxon>Metazoa</taxon>
        <taxon>Ecdysozoa</taxon>
        <taxon>Arthropoda</taxon>
        <taxon>Hexapoda</taxon>
        <taxon>Insecta</taxon>
        <taxon>Pterygota</taxon>
        <taxon>Neoptera</taxon>
        <taxon>Paraneoptera</taxon>
        <taxon>Hemiptera</taxon>
        <taxon>Heteroptera</taxon>
        <taxon>Panheteroptera</taxon>
        <taxon>Cimicomorpha</taxon>
        <taxon>Miridae</taxon>
        <taxon>Dicyphina</taxon>
        <taxon>Nesidiocoris</taxon>
    </lineage>
</organism>
<feature type="chain" id="PRO_5047357000" description="Chitin-binding type-2 domain-containing protein" evidence="1">
    <location>
        <begin position="23"/>
        <end position="217"/>
    </location>
</feature>
<evidence type="ECO:0000313" key="3">
    <source>
        <dbReference type="EMBL" id="BES92213.1"/>
    </source>
</evidence>
<reference evidence="3 4" key="1">
    <citation type="submission" date="2023-09" db="EMBL/GenBank/DDBJ databases">
        <title>Nesidiocoris tenuis whole genome shotgun sequence.</title>
        <authorList>
            <person name="Shibata T."/>
            <person name="Shimoda M."/>
            <person name="Kobayashi T."/>
            <person name="Uehara T."/>
        </authorList>
    </citation>
    <scope>NUCLEOTIDE SEQUENCE [LARGE SCALE GENOMIC DNA]</scope>
    <source>
        <strain evidence="3 4">Japan</strain>
    </source>
</reference>
<keyword evidence="4" id="KW-1185">Reference proteome</keyword>
<protein>
    <recommendedName>
        <fullName evidence="2">Chitin-binding type-2 domain-containing protein</fullName>
    </recommendedName>
</protein>
<dbReference type="Pfam" id="PF01607">
    <property type="entry name" value="CBM_14"/>
    <property type="match status" value="1"/>
</dbReference>
<dbReference type="InterPro" id="IPR036508">
    <property type="entry name" value="Chitin-bd_dom_sf"/>
</dbReference>
<accession>A0ABN7AJT1</accession>
<name>A0ABN7AJT1_9HEMI</name>
<dbReference type="EMBL" id="AP028911">
    <property type="protein sequence ID" value="BES92213.1"/>
    <property type="molecule type" value="Genomic_DNA"/>
</dbReference>
<feature type="domain" description="Chitin-binding type-2" evidence="2">
    <location>
        <begin position="119"/>
        <end position="153"/>
    </location>
</feature>